<feature type="compositionally biased region" description="Polar residues" evidence="1">
    <location>
        <begin position="238"/>
        <end position="250"/>
    </location>
</feature>
<dbReference type="NCBIfam" id="TIGR02780">
    <property type="entry name" value="TrbJ_Ti"/>
    <property type="match status" value="1"/>
</dbReference>
<protein>
    <submittedName>
        <fullName evidence="3">P-type conjugative transfer protein TrbJ</fullName>
    </submittedName>
</protein>
<feature type="chain" id="PRO_5006148269" evidence="2">
    <location>
        <begin position="23"/>
        <end position="250"/>
    </location>
</feature>
<proteinExistence type="predicted"/>
<feature type="signal peptide" evidence="2">
    <location>
        <begin position="1"/>
        <end position="22"/>
    </location>
</feature>
<dbReference type="Proteomes" id="UP000050416">
    <property type="component" value="Unassembled WGS sequence"/>
</dbReference>
<accession>A0A0P8B1T8</accession>
<organism evidence="3 4">
    <name type="scientific">Marinobacter excellens HL-55</name>
    <dbReference type="NCBI Taxonomy" id="1305731"/>
    <lineage>
        <taxon>Bacteria</taxon>
        <taxon>Pseudomonadati</taxon>
        <taxon>Pseudomonadota</taxon>
        <taxon>Gammaproteobacteria</taxon>
        <taxon>Pseudomonadales</taxon>
        <taxon>Marinobacteraceae</taxon>
        <taxon>Marinobacter</taxon>
    </lineage>
</organism>
<reference evidence="3 4" key="1">
    <citation type="submission" date="2015-09" db="EMBL/GenBank/DDBJ databases">
        <title>Identification and resolution of microdiversity through metagenomic sequencing of parallel consortia.</title>
        <authorList>
            <person name="Nelson W.C."/>
            <person name="Romine M.F."/>
            <person name="Lindemann S.R."/>
        </authorList>
    </citation>
    <scope>NUCLEOTIDE SEQUENCE [LARGE SCALE GENOMIC DNA]</scope>
    <source>
        <strain evidence="3">HL-55</strain>
    </source>
</reference>
<evidence type="ECO:0000313" key="4">
    <source>
        <dbReference type="Proteomes" id="UP000050416"/>
    </source>
</evidence>
<evidence type="ECO:0000256" key="1">
    <source>
        <dbReference type="SAM" id="MobiDB-lite"/>
    </source>
</evidence>
<dbReference type="EMBL" id="LJZQ01000027">
    <property type="protein sequence ID" value="KPQ27524.1"/>
    <property type="molecule type" value="Genomic_DNA"/>
</dbReference>
<sequence length="250" mass="27647">MKKIIGTAILTATLSASLPVYSGGGGLTGGATEITQLLNNAELLDIAIKEAENLAYQIRQYEIMYENFRNLPNHIKQQALADLQALASIVSTGRAVAYSSGQIDEDYQREYRDFEYYAQRQQGNHDALAERYHDWSQSNHDSVRGALRAAGLQAQQFDREDSALRTIEAQMESAAGTKQLLQAGGSIAAMQVEQLQKLRQLQMAQIQLQASHVGGQVDRQAEDDSAWHRAVAPRDNSPDTQQPIQANDLF</sequence>
<evidence type="ECO:0000313" key="3">
    <source>
        <dbReference type="EMBL" id="KPQ27524.1"/>
    </source>
</evidence>
<dbReference type="AlphaFoldDB" id="A0A0P8B1T8"/>
<feature type="region of interest" description="Disordered" evidence="1">
    <location>
        <begin position="215"/>
        <end position="250"/>
    </location>
</feature>
<name>A0A0P8B1T8_9GAMM</name>
<gene>
    <name evidence="3" type="primary">trbJ</name>
    <name evidence="3" type="ORF">HLUCCX14_14690</name>
</gene>
<evidence type="ECO:0000256" key="2">
    <source>
        <dbReference type="SAM" id="SignalP"/>
    </source>
</evidence>
<dbReference type="InterPro" id="IPR014147">
    <property type="entry name" value="T4SS_TrbJ"/>
</dbReference>
<keyword evidence="2" id="KW-0732">Signal</keyword>
<dbReference type="SUPFAM" id="SSF101082">
    <property type="entry name" value="Typo IV secretion system protein TraC"/>
    <property type="match status" value="1"/>
</dbReference>
<dbReference type="STRING" id="1305731.GCA_000934705_02493"/>
<dbReference type="PATRIC" id="fig|1305731.5.peg.1695"/>
<comment type="caution">
    <text evidence="3">The sequence shown here is derived from an EMBL/GenBank/DDBJ whole genome shotgun (WGS) entry which is preliminary data.</text>
</comment>
<dbReference type="OrthoDB" id="6195234at2"/>